<keyword evidence="5 18" id="KW-0479">Metal-binding</keyword>
<comment type="function">
    <text evidence="14 19">Bifunctional enzyme that catalyzes the epimerization of the S- and R-forms of NAD(P)HX and the dehydration of the S-form of NAD(P)HX at the expense of ADP, which is converted to AMP. This allows the repair of both epimers of NAD(P)HX, a damaged form of NAD(P)H that is a result of enzymatic or heat-dependent hydration.</text>
</comment>
<feature type="binding site" evidence="17">
    <location>
        <position position="322"/>
    </location>
    <ligand>
        <name>(6S)-NADPHX</name>
        <dbReference type="ChEBI" id="CHEBI:64076"/>
    </ligand>
</feature>
<dbReference type="Gene3D" id="3.40.1190.20">
    <property type="match status" value="1"/>
</dbReference>
<feature type="binding site" evidence="18">
    <location>
        <position position="129"/>
    </location>
    <ligand>
        <name>K(+)</name>
        <dbReference type="ChEBI" id="CHEBI:29103"/>
    </ligand>
</feature>
<evidence type="ECO:0000256" key="14">
    <source>
        <dbReference type="ARBA" id="ARBA00025153"/>
    </source>
</evidence>
<dbReference type="PIRSF" id="PIRSF017184">
    <property type="entry name" value="Nnr"/>
    <property type="match status" value="1"/>
</dbReference>
<comment type="catalytic activity">
    <reaction evidence="1 18 19">
        <text>(6R)-NADHX = (6S)-NADHX</text>
        <dbReference type="Rhea" id="RHEA:32215"/>
        <dbReference type="ChEBI" id="CHEBI:64074"/>
        <dbReference type="ChEBI" id="CHEBI:64075"/>
        <dbReference type="EC" id="5.1.99.6"/>
    </reaction>
</comment>
<keyword evidence="8 17" id="KW-0521">NADP</keyword>
<dbReference type="Pfam" id="PF03853">
    <property type="entry name" value="YjeF_N"/>
    <property type="match status" value="1"/>
</dbReference>
<reference evidence="23" key="1">
    <citation type="submission" date="2012-02" db="EMBL/GenBank/DDBJ databases">
        <title>Complete sequence of chromosome of Methanomethylovorans hollandica DSM 15978.</title>
        <authorList>
            <person name="Lucas S."/>
            <person name="Copeland A."/>
            <person name="Lapidus A."/>
            <person name="Glavina del Rio T."/>
            <person name="Dalin E."/>
            <person name="Tice H."/>
            <person name="Bruce D."/>
            <person name="Goodwin L."/>
            <person name="Pitluck S."/>
            <person name="Peters L."/>
            <person name="Mikhailova N."/>
            <person name="Held B."/>
            <person name="Kyrpides N."/>
            <person name="Mavromatis K."/>
            <person name="Ivanova N."/>
            <person name="Brettin T."/>
            <person name="Detter J.C."/>
            <person name="Han C."/>
            <person name="Larimer F."/>
            <person name="Land M."/>
            <person name="Hauser L."/>
            <person name="Markowitz V."/>
            <person name="Cheng J.-F."/>
            <person name="Hugenholtz P."/>
            <person name="Woyke T."/>
            <person name="Wu D."/>
            <person name="Spring S."/>
            <person name="Schroeder M."/>
            <person name="Brambilla E."/>
            <person name="Klenk H.-P."/>
            <person name="Eisen J.A."/>
        </authorList>
    </citation>
    <scope>NUCLEOTIDE SEQUENCE [LARGE SCALE GENOMIC DNA]</scope>
    <source>
        <strain evidence="23">DSM 15978 / NBRC 107637 / DMS1</strain>
    </source>
</reference>
<feature type="domain" description="YjeF C-terminal" evidence="20">
    <location>
        <begin position="220"/>
        <end position="490"/>
    </location>
</feature>
<sequence>MDSIIWEEMKAIDANCAQLGLLPIQLMENAGCSISRAIRDHFSGGKILLIAGRGNNGGDACVAARHLCQFPQFQVNVILLGNAASIRTEEAKRNFALLRHCQTNSINEITDSGDVKLSDLINSSDIIVDGILGTGMTGKIRELEASAIDLINLSGKYVISIDVPSGTIDANNELVKCVKADTTITFHKMKKELNTPMMSCYTGEVRIEDIGVCAHAESFIGIGNLRSLNTRSHDSHKGQAGRILIIGGGAYSGAPALTALAALRTGADIVTVAAPSNVAGIIASFSPDLIVRCLSDQRLCIEDIPLISRLAHQHDVIVMGMGLGNGEEVIETVRSIIPMCKKLVIDADALSALENADSGASEIVITPHVREFARIRKMETAVDLNKRIEEVMIFSKEKKLVTLLKGVVDIISDGRKVLLNRTGNAGMSVGGTGDVLAGITGALLATNTPMKAAACAAYINGAAGDLAFKENGYGLLATDIIDKITDVMRE</sequence>
<evidence type="ECO:0000256" key="4">
    <source>
        <dbReference type="ARBA" id="ARBA00009524"/>
    </source>
</evidence>
<keyword evidence="7 17" id="KW-0067">ATP-binding</keyword>
<feature type="binding site" evidence="17">
    <location>
        <position position="368"/>
    </location>
    <ligand>
        <name>(6S)-NADPHX</name>
        <dbReference type="ChEBI" id="CHEBI:64076"/>
    </ligand>
</feature>
<evidence type="ECO:0000256" key="10">
    <source>
        <dbReference type="ARBA" id="ARBA00023027"/>
    </source>
</evidence>
<comment type="cofactor">
    <cofactor evidence="17">
        <name>Mg(2+)</name>
        <dbReference type="ChEBI" id="CHEBI:18420"/>
    </cofactor>
</comment>
<keyword evidence="23" id="KW-1185">Reference proteome</keyword>
<evidence type="ECO:0000256" key="3">
    <source>
        <dbReference type="ARBA" id="ARBA00006001"/>
    </source>
</evidence>
<evidence type="ECO:0000256" key="6">
    <source>
        <dbReference type="ARBA" id="ARBA00022741"/>
    </source>
</evidence>
<feature type="binding site" evidence="18">
    <location>
        <position position="165"/>
    </location>
    <ligand>
        <name>K(+)</name>
        <dbReference type="ChEBI" id="CHEBI:29103"/>
    </ligand>
</feature>
<dbReference type="STRING" id="867904.Metho_0191"/>
<comment type="function">
    <text evidence="17">Catalyzes the dehydration of the S-form of NAD(P)HX at the expense of ADP, which is converted to AMP. Together with NAD(P)HX epimerase, which catalyzes the epimerization of the S- and R-forms, the enzyme allows the repair of both epimers of NAD(P)HX, a damaged form of NAD(P)H that is a result of enzymatic or heat-dependent hydration.</text>
</comment>
<comment type="subunit">
    <text evidence="17">Homotetramer.</text>
</comment>
<keyword evidence="11 18" id="KW-0413">Isomerase</keyword>
<dbReference type="InterPro" id="IPR029056">
    <property type="entry name" value="Ribokinase-like"/>
</dbReference>
<name>L0KWM8_METHD</name>
<keyword evidence="22" id="KW-0808">Transferase</keyword>
<keyword evidence="22" id="KW-0418">Kinase</keyword>
<evidence type="ECO:0000256" key="2">
    <source>
        <dbReference type="ARBA" id="ARBA00000909"/>
    </source>
</evidence>
<dbReference type="EMBL" id="CP003362">
    <property type="protein sequence ID" value="AGB48478.1"/>
    <property type="molecule type" value="Genomic_DNA"/>
</dbReference>
<evidence type="ECO:0000256" key="1">
    <source>
        <dbReference type="ARBA" id="ARBA00000013"/>
    </source>
</evidence>
<evidence type="ECO:0000256" key="13">
    <source>
        <dbReference type="ARBA" id="ARBA00023268"/>
    </source>
</evidence>
<dbReference type="GO" id="GO:0005524">
    <property type="term" value="F:ATP binding"/>
    <property type="evidence" value="ECO:0007669"/>
    <property type="project" value="UniProtKB-UniRule"/>
</dbReference>
<evidence type="ECO:0000313" key="23">
    <source>
        <dbReference type="Proteomes" id="UP000010866"/>
    </source>
</evidence>
<dbReference type="EC" id="5.1.99.6" evidence="19"/>
<evidence type="ECO:0000256" key="19">
    <source>
        <dbReference type="PIRNR" id="PIRNR017184"/>
    </source>
</evidence>
<organism evidence="22 23">
    <name type="scientific">Methanomethylovorans hollandica (strain DSM 15978 / NBRC 107637 / DMS1)</name>
    <dbReference type="NCBI Taxonomy" id="867904"/>
    <lineage>
        <taxon>Archaea</taxon>
        <taxon>Methanobacteriati</taxon>
        <taxon>Methanobacteriota</taxon>
        <taxon>Stenosarchaea group</taxon>
        <taxon>Methanomicrobia</taxon>
        <taxon>Methanosarcinales</taxon>
        <taxon>Methanosarcinaceae</taxon>
        <taxon>Methanomethylovorans</taxon>
    </lineage>
</organism>
<feature type="binding site" evidence="17">
    <location>
        <position position="433"/>
    </location>
    <ligand>
        <name>AMP</name>
        <dbReference type="ChEBI" id="CHEBI:456215"/>
    </ligand>
</feature>
<dbReference type="PANTHER" id="PTHR12592">
    <property type="entry name" value="ATP-DEPENDENT (S)-NAD(P)H-HYDRATE DEHYDRATASE FAMILY MEMBER"/>
    <property type="match status" value="1"/>
</dbReference>
<evidence type="ECO:0000256" key="16">
    <source>
        <dbReference type="ARBA" id="ARBA00049209"/>
    </source>
</evidence>
<dbReference type="HAMAP" id="MF_01966">
    <property type="entry name" value="NADHX_epimerase"/>
    <property type="match status" value="1"/>
</dbReference>
<proteinExistence type="inferred from homology"/>
<evidence type="ECO:0000313" key="22">
    <source>
        <dbReference type="EMBL" id="AGB48478.1"/>
    </source>
</evidence>
<evidence type="ECO:0000256" key="7">
    <source>
        <dbReference type="ARBA" id="ARBA00022840"/>
    </source>
</evidence>
<dbReference type="Pfam" id="PF01256">
    <property type="entry name" value="Carb_kinase"/>
    <property type="match status" value="1"/>
</dbReference>
<keyword evidence="10 17" id="KW-0520">NAD</keyword>
<comment type="function">
    <text evidence="18">Catalyzes the epimerization of the S- and R-forms of NAD(P)HX, a damaged form of NAD(P)H that is a result of enzymatic or heat-dependent hydration. This is a prerequisite for the S-specific NAD(P)H-hydrate dehydratase to allow the repair of both epimers of NAD(P)HX.</text>
</comment>
<dbReference type="SUPFAM" id="SSF64153">
    <property type="entry name" value="YjeF N-terminal domain-like"/>
    <property type="match status" value="1"/>
</dbReference>
<dbReference type="InterPro" id="IPR036652">
    <property type="entry name" value="YjeF_N_dom_sf"/>
</dbReference>
<dbReference type="GO" id="GO:0052855">
    <property type="term" value="F:ADP-dependent NAD(P)H-hydrate dehydratase activity"/>
    <property type="evidence" value="ECO:0007669"/>
    <property type="project" value="UniProtKB-UniRule"/>
</dbReference>
<evidence type="ECO:0000259" key="20">
    <source>
        <dbReference type="PROSITE" id="PS51383"/>
    </source>
</evidence>
<evidence type="ECO:0000256" key="11">
    <source>
        <dbReference type="ARBA" id="ARBA00023235"/>
    </source>
</evidence>
<evidence type="ECO:0000259" key="21">
    <source>
        <dbReference type="PROSITE" id="PS51385"/>
    </source>
</evidence>
<dbReference type="Proteomes" id="UP000010866">
    <property type="component" value="Chromosome"/>
</dbReference>
<dbReference type="PANTHER" id="PTHR12592:SF0">
    <property type="entry name" value="ATP-DEPENDENT (S)-NAD(P)H-HYDRATE DEHYDRATASE"/>
    <property type="match status" value="1"/>
</dbReference>
<feature type="binding site" evidence="17">
    <location>
        <position position="434"/>
    </location>
    <ligand>
        <name>(6S)-NADPHX</name>
        <dbReference type="ChEBI" id="CHEBI:64076"/>
    </ligand>
</feature>
<dbReference type="HAMAP" id="MF_01965">
    <property type="entry name" value="NADHX_dehydratase"/>
    <property type="match status" value="1"/>
</dbReference>
<evidence type="ECO:0000256" key="12">
    <source>
        <dbReference type="ARBA" id="ARBA00023239"/>
    </source>
</evidence>
<comment type="catalytic activity">
    <reaction evidence="15 17 19">
        <text>(6S)-NADHX + ADP = AMP + phosphate + NADH + H(+)</text>
        <dbReference type="Rhea" id="RHEA:32223"/>
        <dbReference type="ChEBI" id="CHEBI:15378"/>
        <dbReference type="ChEBI" id="CHEBI:43474"/>
        <dbReference type="ChEBI" id="CHEBI:57945"/>
        <dbReference type="ChEBI" id="CHEBI:64074"/>
        <dbReference type="ChEBI" id="CHEBI:456215"/>
        <dbReference type="ChEBI" id="CHEBI:456216"/>
        <dbReference type="EC" id="4.2.1.136"/>
    </reaction>
</comment>
<dbReference type="HOGENOM" id="CLU_024853_4_1_2"/>
<evidence type="ECO:0000256" key="15">
    <source>
        <dbReference type="ARBA" id="ARBA00048238"/>
    </source>
</evidence>
<dbReference type="InterPro" id="IPR004443">
    <property type="entry name" value="YjeF_N_dom"/>
</dbReference>
<dbReference type="GO" id="GO:0016301">
    <property type="term" value="F:kinase activity"/>
    <property type="evidence" value="ECO:0007669"/>
    <property type="project" value="UniProtKB-KW"/>
</dbReference>
<dbReference type="CDD" id="cd01171">
    <property type="entry name" value="YXKO-related"/>
    <property type="match status" value="1"/>
</dbReference>
<comment type="catalytic activity">
    <reaction evidence="16 17 19">
        <text>(6S)-NADPHX + ADP = AMP + phosphate + NADPH + H(+)</text>
        <dbReference type="Rhea" id="RHEA:32235"/>
        <dbReference type="ChEBI" id="CHEBI:15378"/>
        <dbReference type="ChEBI" id="CHEBI:43474"/>
        <dbReference type="ChEBI" id="CHEBI:57783"/>
        <dbReference type="ChEBI" id="CHEBI:64076"/>
        <dbReference type="ChEBI" id="CHEBI:456215"/>
        <dbReference type="ChEBI" id="CHEBI:456216"/>
        <dbReference type="EC" id="4.2.1.136"/>
    </reaction>
</comment>
<accession>L0KWM8</accession>
<dbReference type="AlphaFoldDB" id="L0KWM8"/>
<comment type="similarity">
    <text evidence="17">Belongs to the NnrD/CARKD family.</text>
</comment>
<dbReference type="NCBIfam" id="TIGR00197">
    <property type="entry name" value="yjeF_nterm"/>
    <property type="match status" value="1"/>
</dbReference>
<dbReference type="SUPFAM" id="SSF53613">
    <property type="entry name" value="Ribokinase-like"/>
    <property type="match status" value="1"/>
</dbReference>
<dbReference type="GO" id="GO:0046496">
    <property type="term" value="P:nicotinamide nucleotide metabolic process"/>
    <property type="evidence" value="ECO:0007669"/>
    <property type="project" value="UniProtKB-UniRule"/>
</dbReference>
<comment type="similarity">
    <text evidence="4 19">In the C-terminal section; belongs to the NnrD/CARKD family.</text>
</comment>
<dbReference type="Gene3D" id="3.40.50.10260">
    <property type="entry name" value="YjeF N-terminal domain"/>
    <property type="match status" value="1"/>
</dbReference>
<dbReference type="OrthoDB" id="15148at2157"/>
<keyword evidence="13" id="KW-0511">Multifunctional enzyme</keyword>
<dbReference type="GeneID" id="14408133"/>
<keyword evidence="6 17" id="KW-0547">Nucleotide-binding</keyword>
<keyword evidence="9 18" id="KW-0630">Potassium</keyword>
<protein>
    <recommendedName>
        <fullName evidence="19">Bifunctional NAD(P)H-hydrate repair enzyme</fullName>
    </recommendedName>
    <alternativeName>
        <fullName evidence="19">Nicotinamide nucleotide repair protein</fullName>
    </alternativeName>
    <domain>
        <recommendedName>
            <fullName evidence="19">ADP-dependent (S)-NAD(P)H-hydrate dehydratase</fullName>
            <ecNumber evidence="19">4.2.1.136</ecNumber>
        </recommendedName>
        <alternativeName>
            <fullName evidence="19">ADP-dependent NAD(P)HX dehydratase</fullName>
        </alternativeName>
    </domain>
    <domain>
        <recommendedName>
            <fullName evidence="19">NAD(P)H-hydrate epimerase</fullName>
            <ecNumber evidence="19">5.1.99.6</ecNumber>
        </recommendedName>
    </domain>
</protein>
<evidence type="ECO:0000256" key="8">
    <source>
        <dbReference type="ARBA" id="ARBA00022857"/>
    </source>
</evidence>
<comment type="similarity">
    <text evidence="18">Belongs to the NnrE/AIBP family.</text>
</comment>
<dbReference type="InterPro" id="IPR030677">
    <property type="entry name" value="Nnr"/>
</dbReference>
<evidence type="ECO:0000256" key="17">
    <source>
        <dbReference type="HAMAP-Rule" id="MF_01965"/>
    </source>
</evidence>
<dbReference type="GO" id="GO:0052856">
    <property type="term" value="F:NAD(P)HX epimerase activity"/>
    <property type="evidence" value="ECO:0007669"/>
    <property type="project" value="UniProtKB-UniRule"/>
</dbReference>
<feature type="binding site" evidence="18">
    <location>
        <begin position="55"/>
        <end position="59"/>
    </location>
    <ligand>
        <name>(6S)-NADPHX</name>
        <dbReference type="ChEBI" id="CHEBI:64076"/>
    </ligand>
</feature>
<dbReference type="GO" id="GO:0046872">
    <property type="term" value="F:metal ion binding"/>
    <property type="evidence" value="ECO:0007669"/>
    <property type="project" value="UniProtKB-UniRule"/>
</dbReference>
<dbReference type="EC" id="4.2.1.136" evidence="19"/>
<feature type="binding site" evidence="18">
    <location>
        <position position="56"/>
    </location>
    <ligand>
        <name>K(+)</name>
        <dbReference type="ChEBI" id="CHEBI:29103"/>
    </ligand>
</feature>
<dbReference type="KEGG" id="mhz:Metho_0191"/>
<comment type="caution">
    <text evidence="17">Lacks conserved residue(s) required for the propagation of feature annotation.</text>
</comment>
<evidence type="ECO:0000256" key="18">
    <source>
        <dbReference type="HAMAP-Rule" id="MF_01966"/>
    </source>
</evidence>
<keyword evidence="12 17" id="KW-0456">Lyase</keyword>
<feature type="binding site" evidence="18">
    <location>
        <position position="162"/>
    </location>
    <ligand>
        <name>(6S)-NADPHX</name>
        <dbReference type="ChEBI" id="CHEBI:64076"/>
    </ligand>
</feature>
<feature type="binding site" evidence="17">
    <location>
        <position position="254"/>
    </location>
    <ligand>
        <name>(6S)-NADPHX</name>
        <dbReference type="ChEBI" id="CHEBI:64076"/>
    </ligand>
</feature>
<dbReference type="PROSITE" id="PS51383">
    <property type="entry name" value="YJEF_C_3"/>
    <property type="match status" value="1"/>
</dbReference>
<gene>
    <name evidence="17" type="primary">nnrD</name>
    <name evidence="18" type="synonym">nnrE</name>
    <name evidence="22" type="ordered locus">Metho_0191</name>
</gene>
<comment type="cofactor">
    <cofactor evidence="18 19">
        <name>K(+)</name>
        <dbReference type="ChEBI" id="CHEBI:29103"/>
    </cofactor>
    <text evidence="18 19">Binds 1 potassium ion per subunit.</text>
</comment>
<dbReference type="GO" id="GO:0110051">
    <property type="term" value="P:metabolite repair"/>
    <property type="evidence" value="ECO:0007669"/>
    <property type="project" value="TreeGrafter"/>
</dbReference>
<comment type="catalytic activity">
    <reaction evidence="2 18 19">
        <text>(6R)-NADPHX = (6S)-NADPHX</text>
        <dbReference type="Rhea" id="RHEA:32227"/>
        <dbReference type="ChEBI" id="CHEBI:64076"/>
        <dbReference type="ChEBI" id="CHEBI:64077"/>
        <dbReference type="EC" id="5.1.99.6"/>
    </reaction>
</comment>
<comment type="similarity">
    <text evidence="3 19">In the N-terminal section; belongs to the NnrE/AIBP family.</text>
</comment>
<dbReference type="NCBIfam" id="TIGR00196">
    <property type="entry name" value="yjeF_cterm"/>
    <property type="match status" value="1"/>
</dbReference>
<evidence type="ECO:0000256" key="9">
    <source>
        <dbReference type="ARBA" id="ARBA00022958"/>
    </source>
</evidence>
<dbReference type="InterPro" id="IPR000631">
    <property type="entry name" value="CARKD"/>
</dbReference>
<feature type="binding site" evidence="18">
    <location>
        <begin position="133"/>
        <end position="139"/>
    </location>
    <ligand>
        <name>(6S)-NADPHX</name>
        <dbReference type="ChEBI" id="CHEBI:64076"/>
    </ligand>
</feature>
<feature type="domain" description="YjeF N-terminal" evidence="21">
    <location>
        <begin position="9"/>
        <end position="218"/>
    </location>
</feature>
<evidence type="ECO:0000256" key="5">
    <source>
        <dbReference type="ARBA" id="ARBA00022723"/>
    </source>
</evidence>
<dbReference type="PROSITE" id="PS51385">
    <property type="entry name" value="YJEF_N"/>
    <property type="match status" value="1"/>
</dbReference>
<dbReference type="RefSeq" id="WP_015323647.1">
    <property type="nucleotide sequence ID" value="NC_019977.1"/>
</dbReference>